<dbReference type="GO" id="GO:0007144">
    <property type="term" value="P:female meiosis I"/>
    <property type="evidence" value="ECO:0007669"/>
    <property type="project" value="Ensembl"/>
</dbReference>
<dbReference type="Pfam" id="PF15189">
    <property type="entry name" value="MEIOC"/>
    <property type="match status" value="1"/>
</dbReference>
<name>A0A670JGZ4_PODMU</name>
<dbReference type="InterPro" id="IPR027963">
    <property type="entry name" value="MEIOC"/>
</dbReference>
<reference evidence="2" key="3">
    <citation type="submission" date="2025-09" db="UniProtKB">
        <authorList>
            <consortium name="Ensembl"/>
        </authorList>
    </citation>
    <scope>IDENTIFICATION</scope>
</reference>
<dbReference type="GO" id="GO:0007141">
    <property type="term" value="P:male meiosis I"/>
    <property type="evidence" value="ECO:0007669"/>
    <property type="project" value="Ensembl"/>
</dbReference>
<gene>
    <name evidence="2" type="primary">MEIOC</name>
</gene>
<dbReference type="GO" id="GO:0006302">
    <property type="term" value="P:double-strand break repair"/>
    <property type="evidence" value="ECO:0007669"/>
    <property type="project" value="Ensembl"/>
</dbReference>
<accession>A0A670JGZ4</accession>
<evidence type="ECO:0000256" key="1">
    <source>
        <dbReference type="SAM" id="MobiDB-lite"/>
    </source>
</evidence>
<dbReference type="GO" id="GO:0007130">
    <property type="term" value="P:synaptonemal complex assembly"/>
    <property type="evidence" value="ECO:0007669"/>
    <property type="project" value="Ensembl"/>
</dbReference>
<evidence type="ECO:0000313" key="2">
    <source>
        <dbReference type="Ensembl" id="ENSPMRP00000022869.1"/>
    </source>
</evidence>
<proteinExistence type="predicted"/>
<feature type="region of interest" description="Disordered" evidence="1">
    <location>
        <begin position="771"/>
        <end position="797"/>
    </location>
</feature>
<keyword evidence="3" id="KW-1185">Reference proteome</keyword>
<evidence type="ECO:0000313" key="3">
    <source>
        <dbReference type="Proteomes" id="UP000472272"/>
    </source>
</evidence>
<dbReference type="OMA" id="TWMNIQT"/>
<reference evidence="2 3" key="1">
    <citation type="journal article" date="2019" name="Proc. Natl. Acad. Sci. U.S.A.">
        <title>Regulatory changes in pterin and carotenoid genes underlie balanced color polymorphisms in the wall lizard.</title>
        <authorList>
            <person name="Andrade P."/>
            <person name="Pinho C."/>
            <person name="Perez I de Lanuza G."/>
            <person name="Afonso S."/>
            <person name="Brejcha J."/>
            <person name="Rubin C.J."/>
            <person name="Wallerman O."/>
            <person name="Pereira P."/>
            <person name="Sabatino S.J."/>
            <person name="Bellati A."/>
            <person name="Pellitteri-Rosa D."/>
            <person name="Bosakova Z."/>
            <person name="Bunikis I."/>
            <person name="Carretero M.A."/>
            <person name="Feiner N."/>
            <person name="Marsik P."/>
            <person name="Pauperio F."/>
            <person name="Salvi D."/>
            <person name="Soler L."/>
            <person name="While G.M."/>
            <person name="Uller T."/>
            <person name="Font E."/>
            <person name="Andersson L."/>
            <person name="Carneiro M."/>
        </authorList>
    </citation>
    <scope>NUCLEOTIDE SEQUENCE</scope>
</reference>
<reference evidence="2" key="2">
    <citation type="submission" date="2025-08" db="UniProtKB">
        <authorList>
            <consortium name="Ensembl"/>
        </authorList>
    </citation>
    <scope>IDENTIFICATION</scope>
</reference>
<sequence length="950" mass="106886">MRKQGGSECRGIWGSGRLDKFGPKVAFRGTSRYLNSAESSGRLTDVFNNVIMTGCSSFYDCYKLQSEENVDLRQTYSTSISTASECANHADSSLFYVPWSTYADDIKQPPSSQISVKNRIQTERNDYGSETDLYGLVSNILEEQDKSQPYFTDGACASNLKSVWPVSTTRFTDHPDLLSETKRPIDGAIPQQTFYGGETLPVSDKQYMHAGPVALQQKVDDLYHGLTNIDIDEQWLYPSRNDHVSCYNIQNNENAKTPQFQDYSYVKTCFAPQTSLLEAIKESGADTYAYGRDKVGPKGHDAQVHQKRAEMLLSQFSRYGESADYCRYLDYSHPNKTKHNKNANYSVQESKKLPSGTPELPALDTDNYSKLFQNKPAVQKKMEDVSSEQQNFTFQKTTGLMSEKQFVNENSFTPDFGLKSDFALKSHTAVSGSGDFANATENSEYFKSLNILSTNPVTSSSGTNLRPTWINIQTKNSSSIPIRNQSTLIKLNNHLTAGSKGSNHSYDFSQLPSSNATLSNNLLLQKYCQENPTVFSGFDFNDSNAGDRVQSASHTEGLGKVTEESLFESMIDKKIKPNGFCDNYTQQYGIIENVNKHNFQVKSQNGHYDAEDGQKHLDGLSQNTYQDLLESQGHFSSHRQGSGDNIVSNRVNRTQASCFSNNFMMGDLRHSPSVPQLNSNRFPLKSTHPFGHSVIPLMDSYDLFSYDDLSHLYPYFNDMMYGDNSFTGFMPTFGFQRPMKTRSGSASELHIRLEECYEQWRALEKERKKTESALAKNYPGKKVSSTNNTPIPRLTSNPSRVDRLIVDQLREQARVVTLLGKMERLRSSPLHANISTALDKHLEAIHIVQSRRKDEIVNASHRQRQGAPRCQDDRDVFALALAIKEMCTATRKARTTLWCALQMTLPKTTPTTGTAEVEKALHELVLPEDKTYEQMNSGNPAIQRGETKKH</sequence>
<feature type="compositionally biased region" description="Polar residues" evidence="1">
    <location>
        <begin position="783"/>
        <end position="797"/>
    </location>
</feature>
<dbReference type="GeneTree" id="ENSGT00390000003267"/>
<organism evidence="2 3">
    <name type="scientific">Podarcis muralis</name>
    <name type="common">Wall lizard</name>
    <name type="synonym">Lacerta muralis</name>
    <dbReference type="NCBI Taxonomy" id="64176"/>
    <lineage>
        <taxon>Eukaryota</taxon>
        <taxon>Metazoa</taxon>
        <taxon>Chordata</taxon>
        <taxon>Craniata</taxon>
        <taxon>Vertebrata</taxon>
        <taxon>Euteleostomi</taxon>
        <taxon>Lepidosauria</taxon>
        <taxon>Squamata</taxon>
        <taxon>Bifurcata</taxon>
        <taxon>Unidentata</taxon>
        <taxon>Episquamata</taxon>
        <taxon>Laterata</taxon>
        <taxon>Lacertibaenia</taxon>
        <taxon>Lacertidae</taxon>
        <taxon>Podarcis</taxon>
    </lineage>
</organism>
<dbReference type="GO" id="GO:0051729">
    <property type="term" value="P:germline cell cycle switching, mitotic to meiotic cell cycle"/>
    <property type="evidence" value="ECO:0007669"/>
    <property type="project" value="Ensembl"/>
</dbReference>
<dbReference type="GO" id="GO:0051310">
    <property type="term" value="P:metaphase chromosome alignment"/>
    <property type="evidence" value="ECO:0007669"/>
    <property type="project" value="Ensembl"/>
</dbReference>
<dbReference type="AlphaFoldDB" id="A0A670JGZ4"/>
<dbReference type="GO" id="GO:0005737">
    <property type="term" value="C:cytoplasm"/>
    <property type="evidence" value="ECO:0007669"/>
    <property type="project" value="Ensembl"/>
</dbReference>
<dbReference type="GO" id="GO:0005634">
    <property type="term" value="C:nucleus"/>
    <property type="evidence" value="ECO:0007669"/>
    <property type="project" value="Ensembl"/>
</dbReference>
<dbReference type="Ensembl" id="ENSPMRT00000024297.1">
    <property type="protein sequence ID" value="ENSPMRP00000022869.1"/>
    <property type="gene ID" value="ENSPMRG00000014812.1"/>
</dbReference>
<dbReference type="Proteomes" id="UP000472272">
    <property type="component" value="Chromosome 13"/>
</dbReference>
<dbReference type="GO" id="GO:0048255">
    <property type="term" value="P:mRNA stabilization"/>
    <property type="evidence" value="ECO:0007669"/>
    <property type="project" value="Ensembl"/>
</dbReference>
<dbReference type="PANTHER" id="PTHR33861:SF3">
    <property type="entry name" value="MEIOSIS-SPECIFIC COILED-COIL DOMAIN-CONTAINING PROTEIN MEIOC"/>
    <property type="match status" value="1"/>
</dbReference>
<dbReference type="GO" id="GO:0048599">
    <property type="term" value="P:oocyte development"/>
    <property type="evidence" value="ECO:0007669"/>
    <property type="project" value="Ensembl"/>
</dbReference>
<dbReference type="GO" id="GO:0007286">
    <property type="term" value="P:spermatid development"/>
    <property type="evidence" value="ECO:0007669"/>
    <property type="project" value="Ensembl"/>
</dbReference>
<protein>
    <submittedName>
        <fullName evidence="2">Meiosis specific with coiled-coil domain</fullName>
    </submittedName>
</protein>
<dbReference type="PANTHER" id="PTHR33861">
    <property type="entry name" value="PROTEIN CBG18333"/>
    <property type="match status" value="1"/>
</dbReference>